<feature type="compositionally biased region" description="Polar residues" evidence="5">
    <location>
        <begin position="495"/>
        <end position="514"/>
    </location>
</feature>
<feature type="compositionally biased region" description="Low complexity" evidence="5">
    <location>
        <begin position="553"/>
        <end position="564"/>
    </location>
</feature>
<organism evidence="7 8">
    <name type="scientific">Fusarium vanettenii (strain ATCC MYA-4622 / CBS 123669 / FGSC 9596 / NRRL 45880 / 77-13-4)</name>
    <name type="common">Fusarium solani subsp. pisi</name>
    <dbReference type="NCBI Taxonomy" id="660122"/>
    <lineage>
        <taxon>Eukaryota</taxon>
        <taxon>Fungi</taxon>
        <taxon>Dikarya</taxon>
        <taxon>Ascomycota</taxon>
        <taxon>Pezizomycotina</taxon>
        <taxon>Sordariomycetes</taxon>
        <taxon>Hypocreomycetidae</taxon>
        <taxon>Hypocreales</taxon>
        <taxon>Nectriaceae</taxon>
        <taxon>Fusarium</taxon>
        <taxon>Fusarium solani species complex</taxon>
        <taxon>Fusarium vanettenii</taxon>
    </lineage>
</organism>
<dbReference type="SMART" id="SM00184">
    <property type="entry name" value="RING"/>
    <property type="match status" value="1"/>
</dbReference>
<feature type="compositionally biased region" description="Low complexity" evidence="5">
    <location>
        <begin position="392"/>
        <end position="401"/>
    </location>
</feature>
<dbReference type="STRING" id="660122.C7YQI0"/>
<dbReference type="InterPro" id="IPR047142">
    <property type="entry name" value="OryJ/VirC-like"/>
</dbReference>
<feature type="region of interest" description="Disordered" evidence="5">
    <location>
        <begin position="192"/>
        <end position="221"/>
    </location>
</feature>
<dbReference type="VEuPathDB" id="FungiDB:NECHADRAFT_104124"/>
<dbReference type="eggNOG" id="KOG1729">
    <property type="taxonomic scope" value="Eukaryota"/>
</dbReference>
<evidence type="ECO:0000256" key="4">
    <source>
        <dbReference type="PROSITE-ProRule" id="PRU00175"/>
    </source>
</evidence>
<feature type="compositionally biased region" description="Basic and acidic residues" evidence="5">
    <location>
        <begin position="266"/>
        <end position="281"/>
    </location>
</feature>
<evidence type="ECO:0000256" key="2">
    <source>
        <dbReference type="ARBA" id="ARBA00022771"/>
    </source>
</evidence>
<dbReference type="Gene3D" id="3.30.40.10">
    <property type="entry name" value="Zinc/RING finger domain, C3HC4 (zinc finger)"/>
    <property type="match status" value="2"/>
</dbReference>
<evidence type="ECO:0000313" key="8">
    <source>
        <dbReference type="Proteomes" id="UP000005206"/>
    </source>
</evidence>
<dbReference type="InterPro" id="IPR000306">
    <property type="entry name" value="Znf_FYVE"/>
</dbReference>
<feature type="region of interest" description="Disordered" evidence="5">
    <location>
        <begin position="549"/>
        <end position="612"/>
    </location>
</feature>
<dbReference type="OrthoDB" id="660555at2759"/>
<keyword evidence="8" id="KW-1185">Reference proteome</keyword>
<feature type="compositionally biased region" description="Low complexity" evidence="5">
    <location>
        <begin position="194"/>
        <end position="216"/>
    </location>
</feature>
<reference evidence="7 8" key="1">
    <citation type="journal article" date="2009" name="PLoS Genet.">
        <title>The genome of Nectria haematococca: contribution of supernumerary chromosomes to gene expansion.</title>
        <authorList>
            <person name="Coleman J.J."/>
            <person name="Rounsley S.D."/>
            <person name="Rodriguez-Carres M."/>
            <person name="Kuo A."/>
            <person name="Wasmann C.C."/>
            <person name="Grimwood J."/>
            <person name="Schmutz J."/>
            <person name="Taga M."/>
            <person name="White G.J."/>
            <person name="Zhou S."/>
            <person name="Schwartz D.C."/>
            <person name="Freitag M."/>
            <person name="Ma L.J."/>
            <person name="Danchin E.G."/>
            <person name="Henrissat B."/>
            <person name="Coutinho P.M."/>
            <person name="Nelson D.R."/>
            <person name="Straney D."/>
            <person name="Napoli C.A."/>
            <person name="Barker B.M."/>
            <person name="Gribskov M."/>
            <person name="Rep M."/>
            <person name="Kroken S."/>
            <person name="Molnar I."/>
            <person name="Rensing C."/>
            <person name="Kennell J.C."/>
            <person name="Zamora J."/>
            <person name="Farman M.L."/>
            <person name="Selker E.U."/>
            <person name="Salamov A."/>
            <person name="Shapiro H."/>
            <person name="Pangilinan J."/>
            <person name="Lindquist E."/>
            <person name="Lamers C."/>
            <person name="Grigoriev I.V."/>
            <person name="Geiser D.M."/>
            <person name="Covert S.F."/>
            <person name="Temporini E."/>
            <person name="Vanetten H.D."/>
        </authorList>
    </citation>
    <scope>NUCLEOTIDE SEQUENCE [LARGE SCALE GENOMIC DNA]</scope>
    <source>
        <strain evidence="8">ATCC MYA-4622 / CBS 123669 / FGSC 9596 / NRRL 45880 / 77-13-4</strain>
    </source>
</reference>
<feature type="compositionally biased region" description="Pro residues" evidence="5">
    <location>
        <begin position="483"/>
        <end position="494"/>
    </location>
</feature>
<dbReference type="InterPro" id="IPR001841">
    <property type="entry name" value="Znf_RING"/>
</dbReference>
<dbReference type="RefSeq" id="XP_003051737.1">
    <property type="nucleotide sequence ID" value="XM_003051691.1"/>
</dbReference>
<feature type="compositionally biased region" description="Polar residues" evidence="5">
    <location>
        <begin position="249"/>
        <end position="259"/>
    </location>
</feature>
<keyword evidence="1" id="KW-0479">Metal-binding</keyword>
<evidence type="ECO:0000256" key="3">
    <source>
        <dbReference type="ARBA" id="ARBA00022833"/>
    </source>
</evidence>
<dbReference type="Gene3D" id="2.60.120.10">
    <property type="entry name" value="Jelly Rolls"/>
    <property type="match status" value="1"/>
</dbReference>
<dbReference type="PANTHER" id="PTHR36156:SF3">
    <property type="entry name" value="CUPIN 2 CONSERVED BARREL DOMAIN-CONTAINING PROTEIN"/>
    <property type="match status" value="1"/>
</dbReference>
<evidence type="ECO:0000259" key="6">
    <source>
        <dbReference type="PROSITE" id="PS50089"/>
    </source>
</evidence>
<dbReference type="EMBL" id="GG698898">
    <property type="protein sequence ID" value="EEU46024.1"/>
    <property type="molecule type" value="Genomic_DNA"/>
</dbReference>
<feature type="region of interest" description="Disordered" evidence="5">
    <location>
        <begin position="315"/>
        <end position="412"/>
    </location>
</feature>
<dbReference type="KEGG" id="nhe:NECHADRAFT_104124"/>
<dbReference type="SMART" id="SM00064">
    <property type="entry name" value="FYVE"/>
    <property type="match status" value="1"/>
</dbReference>
<feature type="compositionally biased region" description="Polar residues" evidence="5">
    <location>
        <begin position="329"/>
        <end position="347"/>
    </location>
</feature>
<proteinExistence type="predicted"/>
<dbReference type="PROSITE" id="PS50089">
    <property type="entry name" value="ZF_RING_2"/>
    <property type="match status" value="1"/>
</dbReference>
<evidence type="ECO:0000313" key="7">
    <source>
        <dbReference type="EMBL" id="EEU46024.1"/>
    </source>
</evidence>
<dbReference type="SUPFAM" id="SSF51182">
    <property type="entry name" value="RmlC-like cupins"/>
    <property type="match status" value="1"/>
</dbReference>
<gene>
    <name evidence="7" type="ORF">NECHADRAFT_104124</name>
</gene>
<feature type="compositionally biased region" description="Low complexity" evidence="5">
    <location>
        <begin position="585"/>
        <end position="597"/>
    </location>
</feature>
<dbReference type="InterPro" id="IPR011011">
    <property type="entry name" value="Znf_FYVE_PHD"/>
</dbReference>
<dbReference type="InterPro" id="IPR011051">
    <property type="entry name" value="RmlC_Cupin_sf"/>
</dbReference>
<dbReference type="SUPFAM" id="SSF57850">
    <property type="entry name" value="RING/U-box"/>
    <property type="match status" value="1"/>
</dbReference>
<dbReference type="InterPro" id="IPR013083">
    <property type="entry name" value="Znf_RING/FYVE/PHD"/>
</dbReference>
<dbReference type="CDD" id="cd16489">
    <property type="entry name" value="mRING-CH-C4HC2H_ZNRF"/>
    <property type="match status" value="1"/>
</dbReference>
<dbReference type="SUPFAM" id="SSF57903">
    <property type="entry name" value="FYVE/PHD zinc finger"/>
    <property type="match status" value="1"/>
</dbReference>
<feature type="region of interest" description="Disordered" evidence="5">
    <location>
        <begin position="481"/>
        <end position="535"/>
    </location>
</feature>
<keyword evidence="3" id="KW-0862">Zinc</keyword>
<accession>C7YQI0</accession>
<keyword evidence="2 4" id="KW-0863">Zinc-finger</keyword>
<dbReference type="AlphaFoldDB" id="C7YQI0"/>
<dbReference type="Pfam" id="PF01363">
    <property type="entry name" value="FYVE"/>
    <property type="match status" value="1"/>
</dbReference>
<feature type="domain" description="RING-type" evidence="6">
    <location>
        <begin position="687"/>
        <end position="729"/>
    </location>
</feature>
<evidence type="ECO:0000256" key="5">
    <source>
        <dbReference type="SAM" id="MobiDB-lite"/>
    </source>
</evidence>
<dbReference type="PANTHER" id="PTHR36156">
    <property type="entry name" value="SLR2101 PROTEIN"/>
    <property type="match status" value="1"/>
</dbReference>
<dbReference type="GO" id="GO:0008270">
    <property type="term" value="F:zinc ion binding"/>
    <property type="evidence" value="ECO:0007669"/>
    <property type="project" value="UniProtKB-KW"/>
</dbReference>
<dbReference type="Pfam" id="PF13639">
    <property type="entry name" value="zf-RING_2"/>
    <property type="match status" value="1"/>
</dbReference>
<dbReference type="Proteomes" id="UP000005206">
    <property type="component" value="Chromosome 4"/>
</dbReference>
<dbReference type="GeneID" id="9672650"/>
<protein>
    <recommendedName>
        <fullName evidence="6">RING-type domain-containing protein</fullName>
    </recommendedName>
</protein>
<dbReference type="HOGENOM" id="CLU_022550_3_0_1"/>
<sequence length="735" mass="80558">MAGNQLPIPNRFITGHNQAGKAIFETCLPDALVRTNVGTHDFFLGYVTNEHPVDLQDNKDIDVYKQYLTQPPGLAVSGGSVLRFVDFPPGKSAMHRTVSIDYGIVLEGEMELLLDSGETRHMRRGDVAIQRGTIHQWINPSGNEWARMVFMLQESKPPRPTSQDSRLDRYIHIPSGASGHLATETARDYDALVSSDSESSGSGSGSSFDSDNIGSDQSEGCPWRTSRFYDQECSRYFDCPSHTVERSLSDNGSVHQESINDPDDSEPLHPADDRDQQNEHASRFSDAELAQIGIFRGPAQPVPTTEAYADMEATSPERDAGASAGGDPDSTTPDDQGAALTTTQRPTSVEEPGSSSRDRDDAEDQPSPSRERMDAPLPSVRSLEDALPPLPRSSRPSISSEPPRPRWQPDNEVTYCPICRTQFSFFVRKHHCRIIIPYQYIVRPPGSDTTMHQALLIDGLGAGYFDVNDMSGGERVRLCNPCVPDPNTAPPQSPSPQATLSPRSAHQRSRSSIGSAYGTLPPSNRHGAVFAPGASGDPYRYLSPRMRSVTMVPPSSGSSSPGPSYRQRSGTHQTPVERLLSGVQSSSPSSYPNRYSSLGESSSRQRALPPTPQIAEEDECPICHRELPSQSLPNFEALRESHITSCIQNHSTYGTPRGEGGAPPAPRRTGMYTYLATEKDCIDDAECTICLEEFTVGVPMARLECLCRFHRACISSWFVKHPGRCPVHQHDGFGY</sequence>
<dbReference type="OMA" id="ICHTQFS"/>
<evidence type="ECO:0000256" key="1">
    <source>
        <dbReference type="ARBA" id="ARBA00022723"/>
    </source>
</evidence>
<dbReference type="InterPro" id="IPR014710">
    <property type="entry name" value="RmlC-like_jellyroll"/>
</dbReference>
<feature type="region of interest" description="Disordered" evidence="5">
    <location>
        <begin position="247"/>
        <end position="281"/>
    </location>
</feature>
<dbReference type="InParanoid" id="C7YQI0"/>
<dbReference type="CDD" id="cd02231">
    <property type="entry name" value="cupin_BLL6423-like"/>
    <property type="match status" value="1"/>
</dbReference>
<name>C7YQI0_FUSV7</name>